<dbReference type="PROSITE" id="PS50878">
    <property type="entry name" value="RT_POL"/>
    <property type="match status" value="1"/>
</dbReference>
<dbReference type="InterPro" id="IPR023780">
    <property type="entry name" value="Chromo_domain"/>
</dbReference>
<evidence type="ECO:0000256" key="3">
    <source>
        <dbReference type="ARBA" id="ARBA00022679"/>
    </source>
</evidence>
<feature type="compositionally biased region" description="Basic and acidic residues" evidence="10">
    <location>
        <begin position="1601"/>
        <end position="1614"/>
    </location>
</feature>
<dbReference type="Pfam" id="PF13975">
    <property type="entry name" value="gag-asp_proteas"/>
    <property type="match status" value="1"/>
</dbReference>
<dbReference type="InterPro" id="IPR041588">
    <property type="entry name" value="Integrase_H2C2"/>
</dbReference>
<dbReference type="PANTHER" id="PTHR37984">
    <property type="entry name" value="PROTEIN CBG26694"/>
    <property type="match status" value="1"/>
</dbReference>
<feature type="domain" description="Reverse transcriptase" evidence="12">
    <location>
        <begin position="626"/>
        <end position="817"/>
    </location>
</feature>
<organism evidence="14 15">
    <name type="scientific">Mytilus edulis</name>
    <name type="common">Blue mussel</name>
    <dbReference type="NCBI Taxonomy" id="6550"/>
    <lineage>
        <taxon>Eukaryota</taxon>
        <taxon>Metazoa</taxon>
        <taxon>Spiralia</taxon>
        <taxon>Lophotrochozoa</taxon>
        <taxon>Mollusca</taxon>
        <taxon>Bivalvia</taxon>
        <taxon>Autobranchia</taxon>
        <taxon>Pteriomorphia</taxon>
        <taxon>Mytilida</taxon>
        <taxon>Mytiloidea</taxon>
        <taxon>Mytilidae</taxon>
        <taxon>Mytilinae</taxon>
        <taxon>Mytilus</taxon>
    </lineage>
</organism>
<dbReference type="GO" id="GO:0004519">
    <property type="term" value="F:endonuclease activity"/>
    <property type="evidence" value="ECO:0007669"/>
    <property type="project" value="UniProtKB-KW"/>
</dbReference>
<keyword evidence="5" id="KW-0540">Nuclease</keyword>
<dbReference type="Gene3D" id="3.10.10.10">
    <property type="entry name" value="HIV Type 1 Reverse Transcriptase, subunit A, domain 1"/>
    <property type="match status" value="1"/>
</dbReference>
<evidence type="ECO:0000256" key="4">
    <source>
        <dbReference type="ARBA" id="ARBA00022695"/>
    </source>
</evidence>
<dbReference type="CDD" id="cd09274">
    <property type="entry name" value="RNase_HI_RT_Ty3"/>
    <property type="match status" value="1"/>
</dbReference>
<keyword evidence="9" id="KW-0539">Nucleus</keyword>
<dbReference type="FunFam" id="3.30.70.270:FF:000045">
    <property type="entry name" value="Transposon Tf2-7 polyprotein"/>
    <property type="match status" value="1"/>
</dbReference>
<feature type="region of interest" description="Disordered" evidence="10">
    <location>
        <begin position="216"/>
        <end position="237"/>
    </location>
</feature>
<dbReference type="GO" id="GO:0006508">
    <property type="term" value="P:proteolysis"/>
    <property type="evidence" value="ECO:0007669"/>
    <property type="project" value="InterPro"/>
</dbReference>
<dbReference type="InterPro" id="IPR001878">
    <property type="entry name" value="Znf_CCHC"/>
</dbReference>
<dbReference type="GO" id="GO:0003964">
    <property type="term" value="F:RNA-directed DNA polymerase activity"/>
    <property type="evidence" value="ECO:0007669"/>
    <property type="project" value="UniProtKB-KW"/>
</dbReference>
<keyword evidence="4" id="KW-0548">Nucleotidyltransferase</keyword>
<feature type="compositionally biased region" description="Polar residues" evidence="10">
    <location>
        <begin position="1536"/>
        <end position="1547"/>
    </location>
</feature>
<dbReference type="GO" id="GO:0005634">
    <property type="term" value="C:nucleus"/>
    <property type="evidence" value="ECO:0007669"/>
    <property type="project" value="UniProtKB-SubCell"/>
</dbReference>
<name>A0A8S3Q308_MYTED</name>
<dbReference type="SMART" id="SM00298">
    <property type="entry name" value="CHROMO"/>
    <property type="match status" value="1"/>
</dbReference>
<dbReference type="Gene3D" id="3.30.70.270">
    <property type="match status" value="2"/>
</dbReference>
<evidence type="ECO:0000256" key="7">
    <source>
        <dbReference type="ARBA" id="ARBA00022801"/>
    </source>
</evidence>
<dbReference type="SUPFAM" id="SSF50630">
    <property type="entry name" value="Acid proteases"/>
    <property type="match status" value="1"/>
</dbReference>
<dbReference type="InterPro" id="IPR005162">
    <property type="entry name" value="Retrotrans_gag_dom"/>
</dbReference>
<dbReference type="CDD" id="cd01647">
    <property type="entry name" value="RT_LTR"/>
    <property type="match status" value="1"/>
</dbReference>
<dbReference type="SUPFAM" id="SSF56672">
    <property type="entry name" value="DNA/RNA polymerases"/>
    <property type="match status" value="1"/>
</dbReference>
<dbReference type="PANTHER" id="PTHR37984:SF5">
    <property type="entry name" value="PROTEIN NYNRIN-LIKE"/>
    <property type="match status" value="1"/>
</dbReference>
<dbReference type="Pfam" id="PF00385">
    <property type="entry name" value="Chromo"/>
    <property type="match status" value="1"/>
</dbReference>
<dbReference type="Pfam" id="PF17921">
    <property type="entry name" value="Integrase_H2C2"/>
    <property type="match status" value="1"/>
</dbReference>
<dbReference type="InterPro" id="IPR043502">
    <property type="entry name" value="DNA/RNA_pol_sf"/>
</dbReference>
<evidence type="ECO:0000259" key="13">
    <source>
        <dbReference type="PROSITE" id="PS50994"/>
    </source>
</evidence>
<comment type="subcellular location">
    <subcellularLocation>
        <location evidence="1">Nucleus</location>
    </subcellularLocation>
</comment>
<evidence type="ECO:0000256" key="8">
    <source>
        <dbReference type="ARBA" id="ARBA00022918"/>
    </source>
</evidence>
<dbReference type="GO" id="GO:0008270">
    <property type="term" value="F:zinc ion binding"/>
    <property type="evidence" value="ECO:0007669"/>
    <property type="project" value="InterPro"/>
</dbReference>
<evidence type="ECO:0000313" key="15">
    <source>
        <dbReference type="Proteomes" id="UP000683360"/>
    </source>
</evidence>
<dbReference type="InterPro" id="IPR012337">
    <property type="entry name" value="RNaseH-like_sf"/>
</dbReference>
<protein>
    <recommendedName>
        <fullName evidence="2">RNA-directed DNA polymerase</fullName>
        <ecNumber evidence="2">2.7.7.49</ecNumber>
    </recommendedName>
</protein>
<keyword evidence="15" id="KW-1185">Reference proteome</keyword>
<dbReference type="Pfam" id="PF17917">
    <property type="entry name" value="RT_RNaseH"/>
    <property type="match status" value="1"/>
</dbReference>
<dbReference type="FunFam" id="3.30.420.10:FF:000032">
    <property type="entry name" value="Retrovirus-related Pol polyprotein from transposon 297-like Protein"/>
    <property type="match status" value="1"/>
</dbReference>
<dbReference type="InterPro" id="IPR041373">
    <property type="entry name" value="RT_RNaseH"/>
</dbReference>
<dbReference type="PROSITE" id="PS00598">
    <property type="entry name" value="CHROMO_1"/>
    <property type="match status" value="1"/>
</dbReference>
<evidence type="ECO:0000259" key="12">
    <source>
        <dbReference type="PROSITE" id="PS50878"/>
    </source>
</evidence>
<dbReference type="CDD" id="cd00024">
    <property type="entry name" value="CD_CSD"/>
    <property type="match status" value="1"/>
</dbReference>
<dbReference type="Proteomes" id="UP000683360">
    <property type="component" value="Unassembled WGS sequence"/>
</dbReference>
<dbReference type="InterPro" id="IPR023779">
    <property type="entry name" value="Chromodomain_CS"/>
</dbReference>
<dbReference type="Gene3D" id="2.40.50.40">
    <property type="match status" value="1"/>
</dbReference>
<sequence>MDPTKLLAKFKGDFTENPSRWWKLFENFVSLYYDESKFCNAFPLFLEENAQIWFNGLPEDLTNTRENLKCEFLKKYQISYGQNFQKLSDFIDLKQQETESVAEFINRVNALSEDQDVGQQFKLTKLQYRCKPELVRLMSLGKWPETVEEAEVRLRSVEANSHYLEKCEKKETEDKIMSELKPKIDMMFQQISAVHSNTIKQLTTRPTMVEPLLYSDDDRKVQQRTRTPRRQRRRNPCHRCGECDHIPSQCRFIRIKCNKCKSIGHKAKMCRSKPKHFSAQPTKFISATGLNNTKASNLIKIRVANHSGMAMVDSGATISAISADFYYANLHKKVTLKKASLLATGASGASLRGIGTIDVPIEIGRLTMQQTFHIFENFAHSIILGLDFLDQQKARLNFDDKTLVLQSGITEVPLTNGDNNDNSICFISLVNDEVIPSRSEVIIPVQTVDKSIKSKLGIIEPNPALVGKQNIVGATCLVQIRNNKTFLQVLNPTNAKVRLSKHTKIGKFSEIIENSISSEITDDTIEINSIDKGTQNKYNEAKYIEIAKSLNFNFSDSDLTTEQKQKLMVMLGTNRDVFAMNLSELGCTDLHPHRIETGDAQPVRQRFYRQSPAVKGEASKHVEEMLKYNIIEPSQSEWASPICLVQKKSPKSASSTPNTPQYRFCVDFRLLNTLTTKKVHPIVQMDDIVDMLGEAKAKFYSTVDMFNGFHQIKLDPETKHKTAFTCHEGVFEFNRLPFGLSNSPHTFQLVMSEALRGINWKNALVYMDDVLVFSRTFEEHLQHLTILFQKLRETNLKLKPTKCTFAAKEVKFLGHVLSKDGIAVDTTKTDAVKTFPVPQNTTDVRAFLGLANYYRKFVKGFSEIANPLHRQLVKGAKFIWDKSCQQSFEEIKKLLISSPILAFPDFSKDFILYTDASQIAIGYILGQKDHKGREQVIAYGGRSLRGAEKNYCIKDLEYLALVEGVKQYHVYLASRKFTIYTDHEALLHTQKLTKEKITGRLARWAMFLQSYDYEIIYKKGTANGNADALSRRPYDTEIATITTATAESSTQTEASFIELDPYASICEITTSPKEKVVNDQRTDENFKDVIKYILDKELPDKTRQARKTVIESQDYIIDDDVLYHLYYPKGKGHRADRIVKRLAVPLTLRDDILKSYHDSLLGGHGGIERTYHTIRYKYYWPGMYSDIQQYVQTCIQCQRAKPDAHKRPTPLQPLPILDVFRRVHMDILGPFRKSPDGYSHVLLVVDSFSKYVEIFPMKNTGAKDVANIFYNQWICRYSAPDAILTDKGQNFMSNILKEVCNIFEIKKMRTSSYRPQTNSTCERNNKTIAEKLRTYIAANQLDWPDKLSSIAHAMNTSVCTESTRYTPYYMVFSRECRTPIDTVLTAPTNVGPDAKLFIDGLHSSVLLAREIAKENSLEAQQKYKAQHDKNAREATFKIRDKVWMDTKTTPVGYSRKLCNKWQGPYYITEVTGKNTYKLRRCSDDVPIKGPVNANRLKQHHDPQDRPTNNVDVPTEDEMSDDEDEEGNAQDADENVQTDTQPESQVQRNTDDIRTNDDPDLYQVERIVDAKRINKKMHYRIKWLGFSHKDNTWEPEENIPQELRHDYKVRKDQTKRIKARKTKR</sequence>
<dbReference type="InterPro" id="IPR001584">
    <property type="entry name" value="Integrase_cat-core"/>
</dbReference>
<feature type="compositionally biased region" description="Basic residues" evidence="10">
    <location>
        <begin position="222"/>
        <end position="237"/>
    </location>
</feature>
<dbReference type="Pfam" id="PF03732">
    <property type="entry name" value="Retrotrans_gag"/>
    <property type="match status" value="1"/>
</dbReference>
<dbReference type="InterPro" id="IPR001969">
    <property type="entry name" value="Aspartic_peptidase_AS"/>
</dbReference>
<evidence type="ECO:0000259" key="11">
    <source>
        <dbReference type="PROSITE" id="PS50013"/>
    </source>
</evidence>
<evidence type="ECO:0000256" key="10">
    <source>
        <dbReference type="SAM" id="MobiDB-lite"/>
    </source>
</evidence>
<dbReference type="Pfam" id="PF00665">
    <property type="entry name" value="rve"/>
    <property type="match status" value="1"/>
</dbReference>
<feature type="region of interest" description="Disordered" evidence="10">
    <location>
        <begin position="1589"/>
        <end position="1623"/>
    </location>
</feature>
<dbReference type="Gene3D" id="2.40.70.10">
    <property type="entry name" value="Acid Proteases"/>
    <property type="match status" value="1"/>
</dbReference>
<dbReference type="GO" id="GO:0003676">
    <property type="term" value="F:nucleic acid binding"/>
    <property type="evidence" value="ECO:0007669"/>
    <property type="project" value="InterPro"/>
</dbReference>
<feature type="compositionally biased region" description="Acidic residues" evidence="10">
    <location>
        <begin position="1513"/>
        <end position="1535"/>
    </location>
</feature>
<dbReference type="InterPro" id="IPR016197">
    <property type="entry name" value="Chromo-like_dom_sf"/>
</dbReference>
<evidence type="ECO:0000256" key="9">
    <source>
        <dbReference type="ARBA" id="ARBA00023242"/>
    </source>
</evidence>
<keyword evidence="8" id="KW-0695">RNA-directed DNA polymerase</keyword>
<dbReference type="InterPro" id="IPR050951">
    <property type="entry name" value="Retrovirus_Pol_polyprotein"/>
</dbReference>
<feature type="region of interest" description="Disordered" evidence="10">
    <location>
        <begin position="1489"/>
        <end position="1556"/>
    </location>
</feature>
<dbReference type="OrthoDB" id="420169at2759"/>
<dbReference type="GO" id="GO:0015074">
    <property type="term" value="P:DNA integration"/>
    <property type="evidence" value="ECO:0007669"/>
    <property type="project" value="InterPro"/>
</dbReference>
<dbReference type="Gene3D" id="1.10.340.70">
    <property type="match status" value="1"/>
</dbReference>
<dbReference type="GO" id="GO:0004190">
    <property type="term" value="F:aspartic-type endopeptidase activity"/>
    <property type="evidence" value="ECO:0007669"/>
    <property type="project" value="InterPro"/>
</dbReference>
<keyword evidence="6" id="KW-0255">Endonuclease</keyword>
<evidence type="ECO:0000256" key="1">
    <source>
        <dbReference type="ARBA" id="ARBA00004123"/>
    </source>
</evidence>
<dbReference type="Pfam" id="PF00078">
    <property type="entry name" value="RVT_1"/>
    <property type="match status" value="1"/>
</dbReference>
<dbReference type="SUPFAM" id="SSF54160">
    <property type="entry name" value="Chromo domain-like"/>
    <property type="match status" value="1"/>
</dbReference>
<feature type="domain" description="Integrase catalytic" evidence="13">
    <location>
        <begin position="1209"/>
        <end position="1375"/>
    </location>
</feature>
<dbReference type="EC" id="2.7.7.49" evidence="2"/>
<dbReference type="InterPro" id="IPR036397">
    <property type="entry name" value="RNaseH_sf"/>
</dbReference>
<dbReference type="Gene3D" id="4.10.60.10">
    <property type="entry name" value="Zinc finger, CCHC-type"/>
    <property type="match status" value="1"/>
</dbReference>
<evidence type="ECO:0000256" key="5">
    <source>
        <dbReference type="ARBA" id="ARBA00022722"/>
    </source>
</evidence>
<accession>A0A8S3Q308</accession>
<dbReference type="CDD" id="cd00303">
    <property type="entry name" value="retropepsin_like"/>
    <property type="match status" value="1"/>
</dbReference>
<evidence type="ECO:0000256" key="2">
    <source>
        <dbReference type="ARBA" id="ARBA00012493"/>
    </source>
</evidence>
<dbReference type="PROSITE" id="PS00141">
    <property type="entry name" value="ASP_PROTEASE"/>
    <property type="match status" value="1"/>
</dbReference>
<evidence type="ECO:0000256" key="6">
    <source>
        <dbReference type="ARBA" id="ARBA00022759"/>
    </source>
</evidence>
<comment type="caution">
    <text evidence="14">The sequence shown here is derived from an EMBL/GenBank/DDBJ whole genome shotgun (WGS) entry which is preliminary data.</text>
</comment>
<proteinExistence type="predicted"/>
<dbReference type="InterPro" id="IPR043128">
    <property type="entry name" value="Rev_trsase/Diguanyl_cyclase"/>
</dbReference>
<keyword evidence="3" id="KW-0808">Transferase</keyword>
<dbReference type="InterPro" id="IPR000477">
    <property type="entry name" value="RT_dom"/>
</dbReference>
<dbReference type="EMBL" id="CAJPWZ010000287">
    <property type="protein sequence ID" value="CAG2189211.1"/>
    <property type="molecule type" value="Genomic_DNA"/>
</dbReference>
<keyword evidence="7" id="KW-0378">Hydrolase</keyword>
<dbReference type="InterPro" id="IPR000953">
    <property type="entry name" value="Chromo/chromo_shadow_dom"/>
</dbReference>
<dbReference type="FunFam" id="1.10.340.70:FF:000001">
    <property type="entry name" value="Retrovirus-related Pol polyprotein from transposon gypsy-like Protein"/>
    <property type="match status" value="1"/>
</dbReference>
<dbReference type="PROSITE" id="PS50994">
    <property type="entry name" value="INTEGRASE"/>
    <property type="match status" value="1"/>
</dbReference>
<reference evidence="14" key="1">
    <citation type="submission" date="2021-03" db="EMBL/GenBank/DDBJ databases">
        <authorList>
            <person name="Bekaert M."/>
        </authorList>
    </citation>
    <scope>NUCLEOTIDE SEQUENCE</scope>
</reference>
<evidence type="ECO:0000313" key="14">
    <source>
        <dbReference type="EMBL" id="CAG2189211.1"/>
    </source>
</evidence>
<feature type="domain" description="Chromo" evidence="11">
    <location>
        <begin position="1561"/>
        <end position="1623"/>
    </location>
</feature>
<dbReference type="Gene3D" id="3.30.420.10">
    <property type="entry name" value="Ribonuclease H-like superfamily/Ribonuclease H"/>
    <property type="match status" value="1"/>
</dbReference>
<gene>
    <name evidence="14" type="ORF">MEDL_4601</name>
</gene>
<dbReference type="InterPro" id="IPR021109">
    <property type="entry name" value="Peptidase_aspartic_dom_sf"/>
</dbReference>
<dbReference type="PROSITE" id="PS50013">
    <property type="entry name" value="CHROMO_2"/>
    <property type="match status" value="1"/>
</dbReference>
<dbReference type="SUPFAM" id="SSF53098">
    <property type="entry name" value="Ribonuclease H-like"/>
    <property type="match status" value="1"/>
</dbReference>
<dbReference type="SMART" id="SM00343">
    <property type="entry name" value="ZnF_C2HC"/>
    <property type="match status" value="2"/>
</dbReference>